<dbReference type="AlphaFoldDB" id="E1ZCR9"/>
<reference evidence="2 3" key="1">
    <citation type="journal article" date="2010" name="Plant Cell">
        <title>The Chlorella variabilis NC64A genome reveals adaptation to photosymbiosis, coevolution with viruses, and cryptic sex.</title>
        <authorList>
            <person name="Blanc G."/>
            <person name="Duncan G."/>
            <person name="Agarkova I."/>
            <person name="Borodovsky M."/>
            <person name="Gurnon J."/>
            <person name="Kuo A."/>
            <person name="Lindquist E."/>
            <person name="Lucas S."/>
            <person name="Pangilinan J."/>
            <person name="Polle J."/>
            <person name="Salamov A."/>
            <person name="Terry A."/>
            <person name="Yamada T."/>
            <person name="Dunigan D.D."/>
            <person name="Grigoriev I.V."/>
            <person name="Claverie J.M."/>
            <person name="Van Etten J.L."/>
        </authorList>
    </citation>
    <scope>NUCLEOTIDE SEQUENCE [LARGE SCALE GENOMIC DNA]</scope>
    <source>
        <strain evidence="2 3">NC64A</strain>
    </source>
</reference>
<dbReference type="InterPro" id="IPR025724">
    <property type="entry name" value="GAG-pre-integrase_dom"/>
</dbReference>
<dbReference type="KEGG" id="cvr:CHLNCDRAFT_145176"/>
<organism evidence="3">
    <name type="scientific">Chlorella variabilis</name>
    <name type="common">Green alga</name>
    <dbReference type="NCBI Taxonomy" id="554065"/>
    <lineage>
        <taxon>Eukaryota</taxon>
        <taxon>Viridiplantae</taxon>
        <taxon>Chlorophyta</taxon>
        <taxon>core chlorophytes</taxon>
        <taxon>Trebouxiophyceae</taxon>
        <taxon>Chlorellales</taxon>
        <taxon>Chlorellaceae</taxon>
        <taxon>Chlorella clade</taxon>
        <taxon>Chlorella</taxon>
    </lineage>
</organism>
<sequence>MADACKIWQGDQVLATAPCHGDSVYTLTGRAEQAHVARVSKESPQLWHQRFGHLGYDNLARLQTKDMLTGGIYKGSKSSKFALEAALNRYGVEEHIPGIYLGYS</sequence>
<protein>
    <recommendedName>
        <fullName evidence="1">GAG-pre-integrase domain-containing protein</fullName>
    </recommendedName>
</protein>
<evidence type="ECO:0000313" key="2">
    <source>
        <dbReference type="EMBL" id="EFN56485.1"/>
    </source>
</evidence>
<dbReference type="Proteomes" id="UP000008141">
    <property type="component" value="Unassembled WGS sequence"/>
</dbReference>
<feature type="domain" description="GAG-pre-integrase" evidence="1">
    <location>
        <begin position="25"/>
        <end position="70"/>
    </location>
</feature>
<dbReference type="RefSeq" id="XP_005848587.1">
    <property type="nucleotide sequence ID" value="XM_005848525.1"/>
</dbReference>
<gene>
    <name evidence="2" type="ORF">CHLNCDRAFT_145176</name>
</gene>
<name>E1ZCR9_CHLVA</name>
<dbReference type="Pfam" id="PF13976">
    <property type="entry name" value="gag_pre-integrs"/>
    <property type="match status" value="1"/>
</dbReference>
<proteinExistence type="predicted"/>
<dbReference type="EMBL" id="GL433842">
    <property type="protein sequence ID" value="EFN56485.1"/>
    <property type="molecule type" value="Genomic_DNA"/>
</dbReference>
<evidence type="ECO:0000313" key="3">
    <source>
        <dbReference type="Proteomes" id="UP000008141"/>
    </source>
</evidence>
<evidence type="ECO:0000259" key="1">
    <source>
        <dbReference type="Pfam" id="PF13976"/>
    </source>
</evidence>
<dbReference type="OrthoDB" id="2014938at2759"/>
<accession>E1ZCR9</accession>
<keyword evidence="3" id="KW-1185">Reference proteome</keyword>
<dbReference type="InParanoid" id="E1ZCR9"/>
<dbReference type="GeneID" id="17355900"/>